<gene>
    <name evidence="11" type="ORF">H8Z83_04815</name>
</gene>
<name>A0A923MGI3_9FIRM</name>
<proteinExistence type="inferred from homology"/>
<comment type="similarity">
    <text evidence="2">Belongs to the binding-protein-dependent transport system permease family. HisMQ subfamily.</text>
</comment>
<dbReference type="AlphaFoldDB" id="A0A923MGI3"/>
<evidence type="ECO:0000313" key="11">
    <source>
        <dbReference type="EMBL" id="MBC5769645.1"/>
    </source>
</evidence>
<sequence>MAKLIERYNSFFTEGIVNTLIIAAFSVLFGAILGTLMASLRMCRIPPLRWIAVAYIEFVRGTPLMVQLMFIFYGLPMIGITIPNIPWIPNFSRFAAGIVAMSMNSCAYVAEIIRSGIQAVDGGQMEAARSVGFSSGEAMRLVVLPQAIRNILPALGNEFVTVIKESSIVSVIGIADLMFRTNDVIAVTYKNLECLAVAALCYFVLTFVSGRAVSLAERKLSHGK</sequence>
<keyword evidence="8 9" id="KW-0472">Membrane</keyword>
<keyword evidence="4" id="KW-1003">Cell membrane</keyword>
<feature type="transmembrane region" description="Helical" evidence="9">
    <location>
        <begin position="64"/>
        <end position="85"/>
    </location>
</feature>
<dbReference type="FunFam" id="1.10.3720.10:FF:000033">
    <property type="entry name" value="Polar amino acid ABC transporter permease"/>
    <property type="match status" value="1"/>
</dbReference>
<comment type="caution">
    <text evidence="11">The sequence shown here is derived from an EMBL/GenBank/DDBJ whole genome shotgun (WGS) entry which is preliminary data.</text>
</comment>
<evidence type="ECO:0000256" key="5">
    <source>
        <dbReference type="ARBA" id="ARBA00022692"/>
    </source>
</evidence>
<dbReference type="GO" id="GO:0022857">
    <property type="term" value="F:transmembrane transporter activity"/>
    <property type="evidence" value="ECO:0007669"/>
    <property type="project" value="InterPro"/>
</dbReference>
<feature type="transmembrane region" description="Helical" evidence="9">
    <location>
        <begin position="91"/>
        <end position="110"/>
    </location>
</feature>
<dbReference type="EMBL" id="JACOQI010000003">
    <property type="protein sequence ID" value="MBC5769645.1"/>
    <property type="molecule type" value="Genomic_DNA"/>
</dbReference>
<dbReference type="InterPro" id="IPR010065">
    <property type="entry name" value="AA_ABC_transptr_permease_3TM"/>
</dbReference>
<dbReference type="Pfam" id="PF00528">
    <property type="entry name" value="BPD_transp_1"/>
    <property type="match status" value="1"/>
</dbReference>
<feature type="domain" description="ABC transmembrane type-1" evidence="10">
    <location>
        <begin position="16"/>
        <end position="213"/>
    </location>
</feature>
<dbReference type="NCBIfam" id="TIGR01726">
    <property type="entry name" value="HEQRo_perm_3TM"/>
    <property type="match status" value="1"/>
</dbReference>
<evidence type="ECO:0000259" key="10">
    <source>
        <dbReference type="PROSITE" id="PS50928"/>
    </source>
</evidence>
<keyword evidence="3 9" id="KW-0813">Transport</keyword>
<dbReference type="PANTHER" id="PTHR30614">
    <property type="entry name" value="MEMBRANE COMPONENT OF AMINO ACID ABC TRANSPORTER"/>
    <property type="match status" value="1"/>
</dbReference>
<organism evidence="11 12">
    <name type="scientific">Dysosmobacter segnis</name>
    <dbReference type="NCBI Taxonomy" id="2763042"/>
    <lineage>
        <taxon>Bacteria</taxon>
        <taxon>Bacillati</taxon>
        <taxon>Bacillota</taxon>
        <taxon>Clostridia</taxon>
        <taxon>Eubacteriales</taxon>
        <taxon>Oscillospiraceae</taxon>
        <taxon>Dysosmobacter</taxon>
    </lineage>
</organism>
<keyword evidence="6" id="KW-0029">Amino-acid transport</keyword>
<accession>A0A923MGI3</accession>
<dbReference type="GO" id="GO:0006865">
    <property type="term" value="P:amino acid transport"/>
    <property type="evidence" value="ECO:0007669"/>
    <property type="project" value="UniProtKB-KW"/>
</dbReference>
<evidence type="ECO:0000313" key="12">
    <source>
        <dbReference type="Proteomes" id="UP000620327"/>
    </source>
</evidence>
<comment type="subcellular location">
    <subcellularLocation>
        <location evidence="1 9">Cell membrane</location>
        <topology evidence="1 9">Multi-pass membrane protein</topology>
    </subcellularLocation>
</comment>
<dbReference type="InterPro" id="IPR035906">
    <property type="entry name" value="MetI-like_sf"/>
</dbReference>
<evidence type="ECO:0000256" key="4">
    <source>
        <dbReference type="ARBA" id="ARBA00022475"/>
    </source>
</evidence>
<dbReference type="InterPro" id="IPR043429">
    <property type="entry name" value="ArtM/GltK/GlnP/TcyL/YhdX-like"/>
</dbReference>
<evidence type="ECO:0000256" key="3">
    <source>
        <dbReference type="ARBA" id="ARBA00022448"/>
    </source>
</evidence>
<keyword evidence="7 9" id="KW-1133">Transmembrane helix</keyword>
<evidence type="ECO:0000256" key="9">
    <source>
        <dbReference type="RuleBase" id="RU363032"/>
    </source>
</evidence>
<feature type="transmembrane region" description="Helical" evidence="9">
    <location>
        <begin position="20"/>
        <end position="43"/>
    </location>
</feature>
<evidence type="ECO:0000256" key="2">
    <source>
        <dbReference type="ARBA" id="ARBA00010072"/>
    </source>
</evidence>
<reference evidence="11" key="1">
    <citation type="submission" date="2020-08" db="EMBL/GenBank/DDBJ databases">
        <title>Genome public.</title>
        <authorList>
            <person name="Liu C."/>
            <person name="Sun Q."/>
        </authorList>
    </citation>
    <scope>NUCLEOTIDE SEQUENCE</scope>
    <source>
        <strain evidence="11">BX15</strain>
    </source>
</reference>
<evidence type="ECO:0000256" key="8">
    <source>
        <dbReference type="ARBA" id="ARBA00023136"/>
    </source>
</evidence>
<protein>
    <submittedName>
        <fullName evidence="11">Amino acid ABC transporter permease</fullName>
    </submittedName>
</protein>
<dbReference type="GO" id="GO:0043190">
    <property type="term" value="C:ATP-binding cassette (ABC) transporter complex"/>
    <property type="evidence" value="ECO:0007669"/>
    <property type="project" value="InterPro"/>
</dbReference>
<dbReference type="PANTHER" id="PTHR30614:SF20">
    <property type="entry name" value="GLUTAMINE TRANSPORT SYSTEM PERMEASE PROTEIN GLNP"/>
    <property type="match status" value="1"/>
</dbReference>
<dbReference type="PROSITE" id="PS50928">
    <property type="entry name" value="ABC_TM1"/>
    <property type="match status" value="1"/>
</dbReference>
<dbReference type="CDD" id="cd06261">
    <property type="entry name" value="TM_PBP2"/>
    <property type="match status" value="1"/>
</dbReference>
<dbReference type="Proteomes" id="UP000620327">
    <property type="component" value="Unassembled WGS sequence"/>
</dbReference>
<dbReference type="SUPFAM" id="SSF161098">
    <property type="entry name" value="MetI-like"/>
    <property type="match status" value="1"/>
</dbReference>
<evidence type="ECO:0000256" key="7">
    <source>
        <dbReference type="ARBA" id="ARBA00022989"/>
    </source>
</evidence>
<dbReference type="InterPro" id="IPR000515">
    <property type="entry name" value="MetI-like"/>
</dbReference>
<evidence type="ECO:0000256" key="1">
    <source>
        <dbReference type="ARBA" id="ARBA00004651"/>
    </source>
</evidence>
<dbReference type="Gene3D" id="1.10.3720.10">
    <property type="entry name" value="MetI-like"/>
    <property type="match status" value="1"/>
</dbReference>
<evidence type="ECO:0000256" key="6">
    <source>
        <dbReference type="ARBA" id="ARBA00022970"/>
    </source>
</evidence>
<keyword evidence="12" id="KW-1185">Reference proteome</keyword>
<keyword evidence="5 9" id="KW-0812">Transmembrane</keyword>